<dbReference type="RefSeq" id="XP_004352613.1">
    <property type="nucleotide sequence ID" value="XM_004352561.1"/>
</dbReference>
<dbReference type="AlphaFoldDB" id="F4Q6X8"/>
<name>F4Q6X8_CACFS</name>
<keyword evidence="2" id="KW-1185">Reference proteome</keyword>
<accession>F4Q6X8</accession>
<organism evidence="1 2">
    <name type="scientific">Cavenderia fasciculata</name>
    <name type="common">Slime mold</name>
    <name type="synonym">Dictyostelium fasciculatum</name>
    <dbReference type="NCBI Taxonomy" id="261658"/>
    <lineage>
        <taxon>Eukaryota</taxon>
        <taxon>Amoebozoa</taxon>
        <taxon>Evosea</taxon>
        <taxon>Eumycetozoa</taxon>
        <taxon>Dictyostelia</taxon>
        <taxon>Acytosteliales</taxon>
        <taxon>Cavenderiaceae</taxon>
        <taxon>Cavenderia</taxon>
    </lineage>
</organism>
<dbReference type="EMBL" id="GL883024">
    <property type="protein sequence ID" value="EGG16160.1"/>
    <property type="molecule type" value="Genomic_DNA"/>
</dbReference>
<evidence type="ECO:0000313" key="2">
    <source>
        <dbReference type="Proteomes" id="UP000007797"/>
    </source>
</evidence>
<dbReference type="GeneID" id="14868386"/>
<proteinExistence type="predicted"/>
<reference evidence="2" key="1">
    <citation type="journal article" date="2011" name="Genome Res.">
        <title>Phylogeny-wide analysis of social amoeba genomes highlights ancient origins for complex intercellular communication.</title>
        <authorList>
            <person name="Heidel A.J."/>
            <person name="Lawal H.M."/>
            <person name="Felder M."/>
            <person name="Schilde C."/>
            <person name="Helps N.R."/>
            <person name="Tunggal B."/>
            <person name="Rivero F."/>
            <person name="John U."/>
            <person name="Schleicher M."/>
            <person name="Eichinger L."/>
            <person name="Platzer M."/>
            <person name="Noegel A.A."/>
            <person name="Schaap P."/>
            <person name="Gloeckner G."/>
        </authorList>
    </citation>
    <scope>NUCLEOTIDE SEQUENCE [LARGE SCALE GENOMIC DNA]</scope>
    <source>
        <strain evidence="2">SH3</strain>
    </source>
</reference>
<protein>
    <submittedName>
        <fullName evidence="1">Uncharacterized protein</fullName>
    </submittedName>
</protein>
<gene>
    <name evidence="1" type="ORF">DFA_09186</name>
</gene>
<sequence length="66" mass="7785">MSNNNINRPILQERSKHAVDLTNNYFPEVINEVEQNIKEHDVNKYITCEKNFEKNLKSCKFANKST</sequence>
<evidence type="ECO:0000313" key="1">
    <source>
        <dbReference type="EMBL" id="EGG16160.1"/>
    </source>
</evidence>
<dbReference type="KEGG" id="dfa:DFA_09186"/>
<dbReference type="Proteomes" id="UP000007797">
    <property type="component" value="Unassembled WGS sequence"/>
</dbReference>